<evidence type="ECO:0000256" key="3">
    <source>
        <dbReference type="ARBA" id="ARBA00022670"/>
    </source>
</evidence>
<keyword evidence="7" id="KW-0482">Metalloprotease</keyword>
<dbReference type="Pfam" id="PF05193">
    <property type="entry name" value="Peptidase_M16_C"/>
    <property type="match status" value="2"/>
</dbReference>
<dbReference type="Pfam" id="PF00675">
    <property type="entry name" value="Peptidase_M16"/>
    <property type="match status" value="1"/>
</dbReference>
<sequence length="948" mass="106675">MFKNFLSKAALACLFTSATFSAYVVSAQTSKTEKLPVDPKTKIGKLPNGLTYYIRPNSKPEKKVELRLILNAGSILENDNQQGLAHFMEHMNFNGTKNFPKNKLVDFLQSIGVEFGADLNAYTSFDETVFILPIPTDKPGNLESGFQVIEDWAHNANLTEQDINDERNVVLEESRLGKGADDRMSKKYLPKLFAGSHYANRLPIGIDSILRTFKPEAIRAFYHDWYRPDLMAVAVVGDITVPEAEALIKKHFGGMTNPANERKRNAFEVPTYPEASAMVLTDKEATNYAFQLFFPVKKETVRITLDDYRSNLIQTLFTQVLNRRLQELTQSATPPFSFASTFANSFLRGYESFGVFGMPADDIQTSVNAIVGELVKAETYGFNNSELEIVKKQFQSSVEKSYNERDKTPSSRLVDEYIRNFLTKEPIPGIENEYNYVKTMLPTITINEVNAEAKKWLNKGNYDKYFALITGPDAKKMPVPTDIELKEMVDNAFQQKVNANEEKKVATSILDKEPVAGKIVSEATDKELGATTFTLSNGVKVTIKKTDFKSDEITLEAVKKGGYNNYGAADKSNTKFLPDVIEAMGYGNFTPTQLEDLLSGKTVSLVPEMDDIYNEIKGNSSVKDFESLLQLTYLQLTSPRTDEDLFKGFINTQKTQLQFLSQNPQIAFIDTMLKTVYHNDPLTPIQVPTVQDVDKIDMNRVVDIYKNEFSNADGLHFFIVGNIDESTIRPLLEKYIASLPANGSQPTMKDNGLRPISGNNSLVFNKGEEQKSLVLMMNRGELPYTESLALQTQMIADILSISVIENVREKMGAIYGGGFQGQFEQYPYAHYSLSGYFPCGPENVDPIMKEANKEIEDLKKNGPSQKDLDKVKLAIVEKRKENIKTNTYWNNKLEQLLFWNESKDRFLNFETELNKITVSDIKATANKLFDGKNSFNAVLQPAVVKTKG</sequence>
<comment type="similarity">
    <text evidence="2 8">Belongs to the peptidase M16 family.</text>
</comment>
<keyword evidence="13" id="KW-1185">Reference proteome</keyword>
<dbReference type="InterPro" id="IPR011249">
    <property type="entry name" value="Metalloenz_LuxS/M16"/>
</dbReference>
<evidence type="ECO:0000256" key="8">
    <source>
        <dbReference type="RuleBase" id="RU004447"/>
    </source>
</evidence>
<comment type="cofactor">
    <cofactor evidence="1">
        <name>Zn(2+)</name>
        <dbReference type="ChEBI" id="CHEBI:29105"/>
    </cofactor>
</comment>
<organism evidence="12 13">
    <name type="scientific">Taibaiella lutea</name>
    <dbReference type="NCBI Taxonomy" id="2608001"/>
    <lineage>
        <taxon>Bacteria</taxon>
        <taxon>Pseudomonadati</taxon>
        <taxon>Bacteroidota</taxon>
        <taxon>Chitinophagia</taxon>
        <taxon>Chitinophagales</taxon>
        <taxon>Chitinophagaceae</taxon>
        <taxon>Taibaiella</taxon>
    </lineage>
</organism>
<feature type="domain" description="Peptidase M16 N-terminal" evidence="10">
    <location>
        <begin position="57"/>
        <end position="174"/>
    </location>
</feature>
<proteinExistence type="inferred from homology"/>
<name>A0A5M6CER6_9BACT</name>
<feature type="domain" description="Peptidase M16 C-terminal" evidence="11">
    <location>
        <begin position="707"/>
        <end position="872"/>
    </location>
</feature>
<keyword evidence="3" id="KW-0645">Protease</keyword>
<evidence type="ECO:0000256" key="7">
    <source>
        <dbReference type="ARBA" id="ARBA00023049"/>
    </source>
</evidence>
<dbReference type="GO" id="GO:0046872">
    <property type="term" value="F:metal ion binding"/>
    <property type="evidence" value="ECO:0007669"/>
    <property type="project" value="UniProtKB-KW"/>
</dbReference>
<keyword evidence="6" id="KW-0862">Zinc</keyword>
<dbReference type="PANTHER" id="PTHR43690:SF34">
    <property type="entry name" value="ZINC PROTEASE PQQL-LIKE"/>
    <property type="match status" value="1"/>
</dbReference>
<dbReference type="InterPro" id="IPR050626">
    <property type="entry name" value="Peptidase_M16"/>
</dbReference>
<dbReference type="InterPro" id="IPR011765">
    <property type="entry name" value="Pept_M16_N"/>
</dbReference>
<keyword evidence="5" id="KW-0378">Hydrolase</keyword>
<evidence type="ECO:0000256" key="2">
    <source>
        <dbReference type="ARBA" id="ARBA00007261"/>
    </source>
</evidence>
<feature type="domain" description="Peptidase M16 C-terminal" evidence="11">
    <location>
        <begin position="213"/>
        <end position="393"/>
    </location>
</feature>
<feature type="chain" id="PRO_5024342508" evidence="9">
    <location>
        <begin position="23"/>
        <end position="948"/>
    </location>
</feature>
<gene>
    <name evidence="12" type="ORF">F0919_14220</name>
</gene>
<evidence type="ECO:0000256" key="1">
    <source>
        <dbReference type="ARBA" id="ARBA00001947"/>
    </source>
</evidence>
<evidence type="ECO:0000259" key="11">
    <source>
        <dbReference type="Pfam" id="PF05193"/>
    </source>
</evidence>
<accession>A0A5M6CER6</accession>
<dbReference type="InterPro" id="IPR007863">
    <property type="entry name" value="Peptidase_M16_C"/>
</dbReference>
<dbReference type="GO" id="GO:0004222">
    <property type="term" value="F:metalloendopeptidase activity"/>
    <property type="evidence" value="ECO:0007669"/>
    <property type="project" value="InterPro"/>
</dbReference>
<dbReference type="RefSeq" id="WP_150033435.1">
    <property type="nucleotide sequence ID" value="NZ_VWSH01000003.1"/>
</dbReference>
<evidence type="ECO:0000256" key="5">
    <source>
        <dbReference type="ARBA" id="ARBA00022801"/>
    </source>
</evidence>
<evidence type="ECO:0000256" key="6">
    <source>
        <dbReference type="ARBA" id="ARBA00022833"/>
    </source>
</evidence>
<keyword evidence="9" id="KW-0732">Signal</keyword>
<dbReference type="SUPFAM" id="SSF63411">
    <property type="entry name" value="LuxS/MPP-like metallohydrolase"/>
    <property type="match status" value="4"/>
</dbReference>
<comment type="caution">
    <text evidence="12">The sequence shown here is derived from an EMBL/GenBank/DDBJ whole genome shotgun (WGS) entry which is preliminary data.</text>
</comment>
<evidence type="ECO:0000259" key="10">
    <source>
        <dbReference type="Pfam" id="PF00675"/>
    </source>
</evidence>
<dbReference type="PROSITE" id="PS00143">
    <property type="entry name" value="INSULINASE"/>
    <property type="match status" value="1"/>
</dbReference>
<feature type="signal peptide" evidence="9">
    <location>
        <begin position="1"/>
        <end position="22"/>
    </location>
</feature>
<evidence type="ECO:0000256" key="9">
    <source>
        <dbReference type="SAM" id="SignalP"/>
    </source>
</evidence>
<dbReference type="EMBL" id="VWSH01000003">
    <property type="protein sequence ID" value="KAA5533688.1"/>
    <property type="molecule type" value="Genomic_DNA"/>
</dbReference>
<reference evidence="12 13" key="1">
    <citation type="submission" date="2019-09" db="EMBL/GenBank/DDBJ databases">
        <title>Genome sequence and assembly of Taibaiella sp.</title>
        <authorList>
            <person name="Chhetri G."/>
        </authorList>
    </citation>
    <scope>NUCLEOTIDE SEQUENCE [LARGE SCALE GENOMIC DNA]</scope>
    <source>
        <strain evidence="12 13">KVB11</strain>
    </source>
</reference>
<evidence type="ECO:0000256" key="4">
    <source>
        <dbReference type="ARBA" id="ARBA00022723"/>
    </source>
</evidence>
<protein>
    <submittedName>
        <fullName evidence="12">Insulinase family protein</fullName>
    </submittedName>
</protein>
<dbReference type="AlphaFoldDB" id="A0A5M6CER6"/>
<keyword evidence="4" id="KW-0479">Metal-binding</keyword>
<dbReference type="Gene3D" id="3.30.830.10">
    <property type="entry name" value="Metalloenzyme, LuxS/M16 peptidase-like"/>
    <property type="match status" value="4"/>
</dbReference>
<dbReference type="InterPro" id="IPR001431">
    <property type="entry name" value="Pept_M16_Zn_BS"/>
</dbReference>
<dbReference type="GO" id="GO:0006508">
    <property type="term" value="P:proteolysis"/>
    <property type="evidence" value="ECO:0007669"/>
    <property type="project" value="UniProtKB-KW"/>
</dbReference>
<dbReference type="Proteomes" id="UP000323632">
    <property type="component" value="Unassembled WGS sequence"/>
</dbReference>
<evidence type="ECO:0000313" key="12">
    <source>
        <dbReference type="EMBL" id="KAA5533688.1"/>
    </source>
</evidence>
<dbReference type="PANTHER" id="PTHR43690">
    <property type="entry name" value="NARDILYSIN"/>
    <property type="match status" value="1"/>
</dbReference>
<evidence type="ECO:0000313" key="13">
    <source>
        <dbReference type="Proteomes" id="UP000323632"/>
    </source>
</evidence>